<evidence type="ECO:0000259" key="5">
    <source>
        <dbReference type="PROSITE" id="PS50887"/>
    </source>
</evidence>
<dbReference type="SMART" id="SM00091">
    <property type="entry name" value="PAS"/>
    <property type="match status" value="1"/>
</dbReference>
<sequence>MTLIASLLPASQEVYRKIVFEIDDGVIGIDADGIIRLCNPSAERIFGWRSGELLEKPLEVLLPEHLRTRHQALVSNFRVGADDARYMGSRTAEIVGRRADGSDVHLGITILKTSATSEPIMIAVIRDISERISYQRELQRLAQTDPLTGLLNRRAFHDSVAGCLQERQPASSAIVLFDLDDFKGINDRYGHDAGDDVLVRFADILRGCVRGNDLAGRWGGEEFILFLPGVGSDAAVVVTDRIRALLTAADFHWKAGGTPGLTASAGVFAGGITIGSLGTAIARADKVLYEAKRSGRDRFVVAPDTEVADLVR</sequence>
<evidence type="ECO:0000256" key="2">
    <source>
        <dbReference type="ARBA" id="ARBA00034247"/>
    </source>
</evidence>
<dbReference type="InterPro" id="IPR000700">
    <property type="entry name" value="PAS-assoc_C"/>
</dbReference>
<dbReference type="PROSITE" id="PS50113">
    <property type="entry name" value="PAC"/>
    <property type="match status" value="1"/>
</dbReference>
<evidence type="ECO:0000259" key="3">
    <source>
        <dbReference type="PROSITE" id="PS50112"/>
    </source>
</evidence>
<dbReference type="RefSeq" id="WP_142519997.1">
    <property type="nucleotide sequence ID" value="NZ_CABFWF030000001.1"/>
</dbReference>
<dbReference type="InterPro" id="IPR050469">
    <property type="entry name" value="Diguanylate_Cyclase"/>
</dbReference>
<dbReference type="InterPro" id="IPR013767">
    <property type="entry name" value="PAS_fold"/>
</dbReference>
<name>A0ABN7JDM4_9HYPH</name>
<dbReference type="InterPro" id="IPR000014">
    <property type="entry name" value="PAS"/>
</dbReference>
<dbReference type="PANTHER" id="PTHR45138:SF9">
    <property type="entry name" value="DIGUANYLATE CYCLASE DGCM-RELATED"/>
    <property type="match status" value="1"/>
</dbReference>
<dbReference type="SMART" id="SM00267">
    <property type="entry name" value="GGDEF"/>
    <property type="match status" value="1"/>
</dbReference>
<organism evidence="6 7">
    <name type="scientific">Pseudorhizobium endolithicum</name>
    <dbReference type="NCBI Taxonomy" id="1191678"/>
    <lineage>
        <taxon>Bacteria</taxon>
        <taxon>Pseudomonadati</taxon>
        <taxon>Pseudomonadota</taxon>
        <taxon>Alphaproteobacteria</taxon>
        <taxon>Hyphomicrobiales</taxon>
        <taxon>Rhizobiaceae</taxon>
        <taxon>Rhizobium/Agrobacterium group</taxon>
        <taxon>Pseudorhizobium</taxon>
    </lineage>
</organism>
<dbReference type="SUPFAM" id="SSF55073">
    <property type="entry name" value="Nucleotide cyclase"/>
    <property type="match status" value="1"/>
</dbReference>
<dbReference type="PROSITE" id="PS50112">
    <property type="entry name" value="PAS"/>
    <property type="match status" value="1"/>
</dbReference>
<dbReference type="InterPro" id="IPR035965">
    <property type="entry name" value="PAS-like_dom_sf"/>
</dbReference>
<evidence type="ECO:0000313" key="7">
    <source>
        <dbReference type="Proteomes" id="UP000606921"/>
    </source>
</evidence>
<dbReference type="Pfam" id="PF00989">
    <property type="entry name" value="PAS"/>
    <property type="match status" value="1"/>
</dbReference>
<dbReference type="Pfam" id="PF00990">
    <property type="entry name" value="GGDEF"/>
    <property type="match status" value="1"/>
</dbReference>
<feature type="domain" description="PAC" evidence="4">
    <location>
        <begin position="90"/>
        <end position="140"/>
    </location>
</feature>
<dbReference type="NCBIfam" id="TIGR00229">
    <property type="entry name" value="sensory_box"/>
    <property type="match status" value="1"/>
</dbReference>
<evidence type="ECO:0000259" key="4">
    <source>
        <dbReference type="PROSITE" id="PS50113"/>
    </source>
</evidence>
<protein>
    <recommendedName>
        <fullName evidence="1">diguanylate cyclase</fullName>
        <ecNumber evidence="1">2.7.7.65</ecNumber>
    </recommendedName>
</protein>
<dbReference type="InterPro" id="IPR000160">
    <property type="entry name" value="GGDEF_dom"/>
</dbReference>
<dbReference type="SUPFAM" id="SSF55785">
    <property type="entry name" value="PYP-like sensor domain (PAS domain)"/>
    <property type="match status" value="1"/>
</dbReference>
<dbReference type="NCBIfam" id="TIGR00254">
    <property type="entry name" value="GGDEF"/>
    <property type="match status" value="1"/>
</dbReference>
<accession>A0ABN7JDM4</accession>
<evidence type="ECO:0000256" key="1">
    <source>
        <dbReference type="ARBA" id="ARBA00012528"/>
    </source>
</evidence>
<proteinExistence type="predicted"/>
<dbReference type="PROSITE" id="PS50887">
    <property type="entry name" value="GGDEF"/>
    <property type="match status" value="1"/>
</dbReference>
<dbReference type="Proteomes" id="UP000606921">
    <property type="component" value="Unassembled WGS sequence"/>
</dbReference>
<evidence type="ECO:0000313" key="6">
    <source>
        <dbReference type="EMBL" id="CAD7024855.1"/>
    </source>
</evidence>
<keyword evidence="7" id="KW-1185">Reference proteome</keyword>
<dbReference type="InterPro" id="IPR043128">
    <property type="entry name" value="Rev_trsase/Diguanyl_cyclase"/>
</dbReference>
<comment type="caution">
    <text evidence="6">The sequence shown here is derived from an EMBL/GenBank/DDBJ whole genome shotgun (WGS) entry which is preliminary data.</text>
</comment>
<dbReference type="Gene3D" id="3.30.70.270">
    <property type="match status" value="1"/>
</dbReference>
<dbReference type="Gene3D" id="3.30.450.20">
    <property type="entry name" value="PAS domain"/>
    <property type="match status" value="1"/>
</dbReference>
<dbReference type="InterPro" id="IPR029787">
    <property type="entry name" value="Nucleotide_cyclase"/>
</dbReference>
<feature type="domain" description="PAS" evidence="3">
    <location>
        <begin position="11"/>
        <end position="64"/>
    </location>
</feature>
<dbReference type="CDD" id="cd00130">
    <property type="entry name" value="PAS"/>
    <property type="match status" value="1"/>
</dbReference>
<dbReference type="PANTHER" id="PTHR45138">
    <property type="entry name" value="REGULATORY COMPONENTS OF SENSORY TRANSDUCTION SYSTEM"/>
    <property type="match status" value="1"/>
</dbReference>
<gene>
    <name evidence="6" type="ORF">REJC140_00541</name>
</gene>
<dbReference type="EC" id="2.7.7.65" evidence="1"/>
<reference evidence="6 7" key="1">
    <citation type="submission" date="2020-11" db="EMBL/GenBank/DDBJ databases">
        <authorList>
            <person name="Lassalle F."/>
        </authorList>
    </citation>
    <scope>NUCLEOTIDE SEQUENCE [LARGE SCALE GENOMIC DNA]</scope>
    <source>
        <strain evidence="6 7">JC140</strain>
    </source>
</reference>
<dbReference type="EMBL" id="CABFWF030000001">
    <property type="protein sequence ID" value="CAD7024855.1"/>
    <property type="molecule type" value="Genomic_DNA"/>
</dbReference>
<feature type="domain" description="GGDEF" evidence="5">
    <location>
        <begin position="170"/>
        <end position="304"/>
    </location>
</feature>
<dbReference type="CDD" id="cd01949">
    <property type="entry name" value="GGDEF"/>
    <property type="match status" value="1"/>
</dbReference>
<comment type="catalytic activity">
    <reaction evidence="2">
        <text>2 GTP = 3',3'-c-di-GMP + 2 diphosphate</text>
        <dbReference type="Rhea" id="RHEA:24898"/>
        <dbReference type="ChEBI" id="CHEBI:33019"/>
        <dbReference type="ChEBI" id="CHEBI:37565"/>
        <dbReference type="ChEBI" id="CHEBI:58805"/>
        <dbReference type="EC" id="2.7.7.65"/>
    </reaction>
</comment>